<keyword evidence="3" id="KW-1185">Reference proteome</keyword>
<dbReference type="RefSeq" id="WP_013009668.1">
    <property type="nucleotide sequence ID" value="NC_013943.1"/>
</dbReference>
<evidence type="ECO:0000313" key="3">
    <source>
        <dbReference type="Proteomes" id="UP000002012"/>
    </source>
</evidence>
<dbReference type="AlphaFoldDB" id="D4H2R2"/>
<feature type="domain" description="DUF374" evidence="1">
    <location>
        <begin position="57"/>
        <end position="118"/>
    </location>
</feature>
<dbReference type="HOGENOM" id="CLU_086327_2_0_0"/>
<sequence>MKGFLIRLILKLYLSTFRHNLHTDEAVTKLTKEGKRIVFFCWHNQLALSLGQSGIYRFASMISRSKDGDILAPVVESFGHVVVRASSSKGASAGLIEMLEHMNKGYHAAMAVDGPKGPKYQAKPGALYLAKKADCILVPVLCNCKSFFRFNSWDNFILPKPFAKVDLHLLKPIQISESVDKETVEQELAEVQKNIMELTRVYSKDII</sequence>
<evidence type="ECO:0000313" key="2">
    <source>
        <dbReference type="EMBL" id="ADD67123.1"/>
    </source>
</evidence>
<dbReference type="PaxDb" id="522772-Dacet_0323"/>
<evidence type="ECO:0000259" key="1">
    <source>
        <dbReference type="Pfam" id="PF04028"/>
    </source>
</evidence>
<reference evidence="2 3" key="1">
    <citation type="journal article" date="2010" name="Stand. Genomic Sci.">
        <title>Complete genome sequence of Denitrovibrio acetiphilus type strain (N2460).</title>
        <authorList>
            <person name="Kiss H."/>
            <person name="Lang E."/>
            <person name="Lapidus A."/>
            <person name="Copeland A."/>
            <person name="Nolan M."/>
            <person name="Glavina Del Rio T."/>
            <person name="Chen F."/>
            <person name="Lucas S."/>
            <person name="Tice H."/>
            <person name="Cheng J.F."/>
            <person name="Han C."/>
            <person name="Goodwin L."/>
            <person name="Pitluck S."/>
            <person name="Liolios K."/>
            <person name="Pati A."/>
            <person name="Ivanova N."/>
            <person name="Mavromatis K."/>
            <person name="Chen A."/>
            <person name="Palaniappan K."/>
            <person name="Land M."/>
            <person name="Hauser L."/>
            <person name="Chang Y.J."/>
            <person name="Jeffries C.D."/>
            <person name="Detter J.C."/>
            <person name="Brettin T."/>
            <person name="Spring S."/>
            <person name="Rohde M."/>
            <person name="Goker M."/>
            <person name="Woyke T."/>
            <person name="Bristow J."/>
            <person name="Eisen J.A."/>
            <person name="Markowitz V."/>
            <person name="Hugenholtz P."/>
            <person name="Kyrpides N.C."/>
            <person name="Klenk H.P."/>
        </authorList>
    </citation>
    <scope>NUCLEOTIDE SEQUENCE [LARGE SCALE GENOMIC DNA]</scope>
    <source>
        <strain evidence="3">DSM 12809 / NBRC 114555 / N2460</strain>
    </source>
</reference>
<dbReference type="KEGG" id="dap:Dacet_0323"/>
<accession>D4H2R2</accession>
<dbReference type="OrthoDB" id="9810508at2"/>
<dbReference type="STRING" id="522772.Dacet_0323"/>
<dbReference type="SUPFAM" id="SSF69593">
    <property type="entry name" value="Glycerol-3-phosphate (1)-acyltransferase"/>
    <property type="match status" value="1"/>
</dbReference>
<protein>
    <recommendedName>
        <fullName evidence="1">DUF374 domain-containing protein</fullName>
    </recommendedName>
</protein>
<dbReference type="EMBL" id="CP001968">
    <property type="protein sequence ID" value="ADD67123.1"/>
    <property type="molecule type" value="Genomic_DNA"/>
</dbReference>
<dbReference type="eggNOG" id="COG2121">
    <property type="taxonomic scope" value="Bacteria"/>
</dbReference>
<organism evidence="2 3">
    <name type="scientific">Denitrovibrio acetiphilus (strain DSM 12809 / NBRC 114555 / N2460)</name>
    <dbReference type="NCBI Taxonomy" id="522772"/>
    <lineage>
        <taxon>Bacteria</taxon>
        <taxon>Pseudomonadati</taxon>
        <taxon>Deferribacterota</taxon>
        <taxon>Deferribacteres</taxon>
        <taxon>Deferribacterales</taxon>
        <taxon>Geovibrionaceae</taxon>
        <taxon>Denitrovibrio</taxon>
    </lineage>
</organism>
<dbReference type="Pfam" id="PF04028">
    <property type="entry name" value="DUF374"/>
    <property type="match status" value="1"/>
</dbReference>
<gene>
    <name evidence="2" type="ordered locus">Dacet_0323</name>
</gene>
<dbReference type="CDD" id="cd07983">
    <property type="entry name" value="LPLAT_DUF374-like"/>
    <property type="match status" value="1"/>
</dbReference>
<dbReference type="InParanoid" id="D4H2R2"/>
<name>D4H2R2_DENA2</name>
<dbReference type="InterPro" id="IPR007172">
    <property type="entry name" value="DUF374"/>
</dbReference>
<dbReference type="Proteomes" id="UP000002012">
    <property type="component" value="Chromosome"/>
</dbReference>
<proteinExistence type="predicted"/>